<feature type="domain" description="Heparan-alpha-glucosaminide N-acetyltransferase catalytic" evidence="4">
    <location>
        <begin position="36"/>
        <end position="214"/>
    </location>
</feature>
<feature type="transmembrane region" description="Helical" evidence="2">
    <location>
        <begin position="130"/>
        <end position="149"/>
    </location>
</feature>
<comment type="caution">
    <text evidence="5">The sequence shown here is derived from an EMBL/GenBank/DDBJ whole genome shotgun (WGS) entry which is preliminary data.</text>
</comment>
<proteinExistence type="predicted"/>
<keyword evidence="2" id="KW-0472">Membrane</keyword>
<feature type="transmembrane region" description="Helical" evidence="2">
    <location>
        <begin position="77"/>
        <end position="94"/>
    </location>
</feature>
<protein>
    <submittedName>
        <fullName evidence="5">Heparan-alpha-glucosaminide N-acetyltransferase domain-containing protein</fullName>
    </submittedName>
</protein>
<accession>A0ABN1TEM0</accession>
<feature type="transmembrane region" description="Helical" evidence="2">
    <location>
        <begin position="226"/>
        <end position="244"/>
    </location>
</feature>
<feature type="transmembrane region" description="Helical" evidence="2">
    <location>
        <begin position="311"/>
        <end position="341"/>
    </location>
</feature>
<feature type="transmembrane region" description="Helical" evidence="2">
    <location>
        <begin position="156"/>
        <end position="174"/>
    </location>
</feature>
<dbReference type="Proteomes" id="UP001499987">
    <property type="component" value="Unassembled WGS sequence"/>
</dbReference>
<feature type="region of interest" description="Disordered" evidence="1">
    <location>
        <begin position="1"/>
        <end position="34"/>
    </location>
</feature>
<dbReference type="InterPro" id="IPR012429">
    <property type="entry name" value="HGSNAT_cat"/>
</dbReference>
<evidence type="ECO:0000256" key="2">
    <source>
        <dbReference type="SAM" id="Phobius"/>
    </source>
</evidence>
<feature type="transmembrane region" description="Helical" evidence="2">
    <location>
        <begin position="353"/>
        <end position="373"/>
    </location>
</feature>
<feature type="transmembrane region" description="Helical" evidence="2">
    <location>
        <begin position="280"/>
        <end position="299"/>
    </location>
</feature>
<reference evidence="5 6" key="1">
    <citation type="journal article" date="2019" name="Int. J. Syst. Evol. Microbiol.">
        <title>The Global Catalogue of Microorganisms (GCM) 10K type strain sequencing project: providing services to taxonomists for standard genome sequencing and annotation.</title>
        <authorList>
            <consortium name="The Broad Institute Genomics Platform"/>
            <consortium name="The Broad Institute Genome Sequencing Center for Infectious Disease"/>
            <person name="Wu L."/>
            <person name="Ma J."/>
        </authorList>
    </citation>
    <scope>NUCLEOTIDE SEQUENCE [LARGE SCALE GENOMIC DNA]</scope>
    <source>
        <strain evidence="5 6">JCM 13002</strain>
    </source>
</reference>
<evidence type="ECO:0000313" key="6">
    <source>
        <dbReference type="Proteomes" id="UP001499987"/>
    </source>
</evidence>
<keyword evidence="2" id="KW-0812">Transmembrane</keyword>
<dbReference type="PANTHER" id="PTHR30590">
    <property type="entry name" value="INNER MEMBRANE PROTEIN"/>
    <property type="match status" value="1"/>
</dbReference>
<keyword evidence="6" id="KW-1185">Reference proteome</keyword>
<dbReference type="EMBL" id="BAAALD010000015">
    <property type="protein sequence ID" value="GAA1079257.1"/>
    <property type="molecule type" value="Genomic_DNA"/>
</dbReference>
<feature type="transmembrane region" description="Helical" evidence="2">
    <location>
        <begin position="194"/>
        <end position="214"/>
    </location>
</feature>
<feature type="transmembrane region" description="Helical" evidence="2">
    <location>
        <begin position="106"/>
        <end position="124"/>
    </location>
</feature>
<dbReference type="Pfam" id="PF04235">
    <property type="entry name" value="DUF418"/>
    <property type="match status" value="1"/>
</dbReference>
<dbReference type="InterPro" id="IPR007349">
    <property type="entry name" value="DUF418"/>
</dbReference>
<evidence type="ECO:0000259" key="3">
    <source>
        <dbReference type="Pfam" id="PF04235"/>
    </source>
</evidence>
<dbReference type="PANTHER" id="PTHR30590:SF3">
    <property type="entry name" value="HYPOTHETICAL MEMBRANE SPANNING PROTEIN"/>
    <property type="match status" value="1"/>
</dbReference>
<feature type="domain" description="DUF418" evidence="3">
    <location>
        <begin position="274"/>
        <end position="385"/>
    </location>
</feature>
<dbReference type="Pfam" id="PF07786">
    <property type="entry name" value="HGSNAT_cat"/>
    <property type="match status" value="1"/>
</dbReference>
<feature type="transmembrane region" description="Helical" evidence="2">
    <location>
        <begin position="35"/>
        <end position="57"/>
    </location>
</feature>
<dbReference type="InterPro" id="IPR052529">
    <property type="entry name" value="Bact_Transport_Assoc"/>
</dbReference>
<gene>
    <name evidence="5" type="ORF">GCM10009663_21870</name>
</gene>
<organism evidence="5 6">
    <name type="scientific">Kitasatospora arboriphila</name>
    <dbReference type="NCBI Taxonomy" id="258052"/>
    <lineage>
        <taxon>Bacteria</taxon>
        <taxon>Bacillati</taxon>
        <taxon>Actinomycetota</taxon>
        <taxon>Actinomycetes</taxon>
        <taxon>Kitasatosporales</taxon>
        <taxon>Streptomycetaceae</taxon>
        <taxon>Kitasatospora</taxon>
    </lineage>
</organism>
<keyword evidence="2" id="KW-1133">Transmembrane helix</keyword>
<evidence type="ECO:0000259" key="4">
    <source>
        <dbReference type="Pfam" id="PF07786"/>
    </source>
</evidence>
<evidence type="ECO:0000313" key="5">
    <source>
        <dbReference type="EMBL" id="GAA1079257.1"/>
    </source>
</evidence>
<sequence length="392" mass="39181">MHPQGRPGRVDGMSETAGTVTAAERRDRQSGPRPARLVGLDLARGLAVFGMFAAHLGPDPETGGPVGAAMGLAHGRASALFAVLAGCSLVLLAGRRPGTGRDARRSAARIAVRAVLLIALGAALDALDPPISLILTAYGAYFLLALPLLRLPAGVLAGLAAAWALLAPQLSYALRTAGAADLLPQRLAEPLLTGAYPAATWMPFVLAGMALARLDPSGPAVRRRAAAVGAGLLALGYGGSWLAVRLLGAAVPQEGSGAVDPGDAAGLLGAAPHTGTSFEVLGALGFALLLVAGCLELTARPAGRTGPAATGAGAAVAAAVAAVARLSLTAYVAHVLVVVLLGIRLDPGPPLPLFTAFVAGTLVAAGLWTARFARGPLEAVMHRATGVARLVP</sequence>
<evidence type="ECO:0000256" key="1">
    <source>
        <dbReference type="SAM" id="MobiDB-lite"/>
    </source>
</evidence>
<name>A0ABN1TEM0_9ACTN</name>